<organism evidence="8 9">
    <name type="scientific">Kitasatospora kifunensis</name>
    <name type="common">Streptomyces kifunensis</name>
    <dbReference type="NCBI Taxonomy" id="58351"/>
    <lineage>
        <taxon>Bacteria</taxon>
        <taxon>Bacillati</taxon>
        <taxon>Actinomycetota</taxon>
        <taxon>Actinomycetes</taxon>
        <taxon>Kitasatosporales</taxon>
        <taxon>Streptomycetaceae</taxon>
        <taxon>Kitasatospora</taxon>
    </lineage>
</organism>
<dbReference type="SUPFAM" id="SSF103473">
    <property type="entry name" value="MFS general substrate transporter"/>
    <property type="match status" value="1"/>
</dbReference>
<evidence type="ECO:0000256" key="7">
    <source>
        <dbReference type="SAM" id="Phobius"/>
    </source>
</evidence>
<gene>
    <name evidence="8" type="ORF">FHR34_000409</name>
</gene>
<comment type="caution">
    <text evidence="8">The sequence shown here is derived from an EMBL/GenBank/DDBJ whole genome shotgun (WGS) entry which is preliminary data.</text>
</comment>
<dbReference type="PANTHER" id="PTHR42718:SF9">
    <property type="entry name" value="MAJOR FACILITATOR SUPERFAMILY MULTIDRUG TRANSPORTER MFSC"/>
    <property type="match status" value="1"/>
</dbReference>
<evidence type="ECO:0000313" key="9">
    <source>
        <dbReference type="Proteomes" id="UP000540506"/>
    </source>
</evidence>
<feature type="transmembrane region" description="Helical" evidence="7">
    <location>
        <begin position="21"/>
        <end position="43"/>
    </location>
</feature>
<evidence type="ECO:0000256" key="2">
    <source>
        <dbReference type="ARBA" id="ARBA00022448"/>
    </source>
</evidence>
<evidence type="ECO:0000256" key="5">
    <source>
        <dbReference type="ARBA" id="ARBA00023136"/>
    </source>
</evidence>
<evidence type="ECO:0000313" key="8">
    <source>
        <dbReference type="EMBL" id="MBB4921416.1"/>
    </source>
</evidence>
<protein>
    <recommendedName>
        <fullName evidence="10">MFS transporter</fullName>
    </recommendedName>
</protein>
<dbReference type="RefSeq" id="WP_184933756.1">
    <property type="nucleotide sequence ID" value="NZ_JACHJV010000001.1"/>
</dbReference>
<name>A0A7W7QYC7_KITKI</name>
<dbReference type="GO" id="GO:0046677">
    <property type="term" value="P:response to antibiotic"/>
    <property type="evidence" value="ECO:0007669"/>
    <property type="project" value="UniProtKB-KW"/>
</dbReference>
<sequence>MSTTTMAAVTSLSRERGGAGSALILALRQLGSAIGVAILGTLATSSYRGRLNTAGPPAPVVEQLRSGVTAGSAVARKLGSADLLASVRSSFVHGMDLTLWVCGGISCAGLLLTLAFLPGRAEASTTAGGSTVRRAGGAPGVRACAAGQDSGFARPE</sequence>
<dbReference type="EMBL" id="JACHJV010000001">
    <property type="protein sequence ID" value="MBB4921416.1"/>
    <property type="molecule type" value="Genomic_DNA"/>
</dbReference>
<keyword evidence="3 7" id="KW-0812">Transmembrane</keyword>
<keyword evidence="5 7" id="KW-0472">Membrane</keyword>
<keyword evidence="4 7" id="KW-1133">Transmembrane helix</keyword>
<dbReference type="GO" id="GO:0016020">
    <property type="term" value="C:membrane"/>
    <property type="evidence" value="ECO:0007669"/>
    <property type="project" value="UniProtKB-SubCell"/>
</dbReference>
<keyword evidence="2" id="KW-0813">Transport</keyword>
<evidence type="ECO:0000256" key="3">
    <source>
        <dbReference type="ARBA" id="ARBA00022692"/>
    </source>
</evidence>
<proteinExistence type="predicted"/>
<dbReference type="AlphaFoldDB" id="A0A7W7QYC7"/>
<dbReference type="PANTHER" id="PTHR42718">
    <property type="entry name" value="MAJOR FACILITATOR SUPERFAMILY MULTIDRUG TRANSPORTER MFSC"/>
    <property type="match status" value="1"/>
</dbReference>
<comment type="subcellular location">
    <subcellularLocation>
        <location evidence="1">Membrane</location>
        <topology evidence="1">Multi-pass membrane protein</topology>
    </subcellularLocation>
</comment>
<evidence type="ECO:0008006" key="10">
    <source>
        <dbReference type="Google" id="ProtNLM"/>
    </source>
</evidence>
<accession>A0A7W7QYC7</accession>
<feature type="transmembrane region" description="Helical" evidence="7">
    <location>
        <begin position="97"/>
        <end position="117"/>
    </location>
</feature>
<evidence type="ECO:0000256" key="6">
    <source>
        <dbReference type="ARBA" id="ARBA00023251"/>
    </source>
</evidence>
<keyword evidence="9" id="KW-1185">Reference proteome</keyword>
<reference evidence="8 9" key="1">
    <citation type="submission" date="2020-08" db="EMBL/GenBank/DDBJ databases">
        <title>Sequencing the genomes of 1000 actinobacteria strains.</title>
        <authorList>
            <person name="Klenk H.-P."/>
        </authorList>
    </citation>
    <scope>NUCLEOTIDE SEQUENCE [LARGE SCALE GENOMIC DNA]</scope>
    <source>
        <strain evidence="8 9">DSM 41654</strain>
    </source>
</reference>
<keyword evidence="6" id="KW-0046">Antibiotic resistance</keyword>
<evidence type="ECO:0000256" key="4">
    <source>
        <dbReference type="ARBA" id="ARBA00022989"/>
    </source>
</evidence>
<dbReference type="Proteomes" id="UP000540506">
    <property type="component" value="Unassembled WGS sequence"/>
</dbReference>
<dbReference type="InterPro" id="IPR036259">
    <property type="entry name" value="MFS_trans_sf"/>
</dbReference>
<evidence type="ECO:0000256" key="1">
    <source>
        <dbReference type="ARBA" id="ARBA00004141"/>
    </source>
</evidence>